<sequence>MSGVVPSNAMVLAAGLGKRMRPITNTIPKPMVVVGGRPLIDWSLDALMRAGVAEAVVNMHYLPEPLAVHLEGRTNPEIRISDERDLLLDSAGGIVRALPMLGKEPFFIVNADTFWIDRDRPNLLRLAGAWDASRMDMLLLLADPAAATGHSGKADFLADADGRLRRAGAEAAGYIYAGAAIIHPRIFMPPLRQGPHSLNLYFDLAIERGRLFGLPLEGHWLTVGTPDAIALAEAVLLRAGATA</sequence>
<dbReference type="Gene3D" id="3.90.550.10">
    <property type="entry name" value="Spore Coat Polysaccharide Biosynthesis Protein SpsA, Chain A"/>
    <property type="match status" value="1"/>
</dbReference>
<evidence type="ECO:0000256" key="1">
    <source>
        <dbReference type="ARBA" id="ARBA00022679"/>
    </source>
</evidence>
<dbReference type="EMBL" id="CP030941">
    <property type="protein sequence ID" value="UUP17613.1"/>
    <property type="molecule type" value="Genomic_DNA"/>
</dbReference>
<gene>
    <name evidence="4" type="primary">hddC</name>
    <name evidence="4" type="ORF">NTH_02083</name>
</gene>
<evidence type="ECO:0000259" key="3">
    <source>
        <dbReference type="Pfam" id="PF00483"/>
    </source>
</evidence>
<dbReference type="GO" id="GO:0016779">
    <property type="term" value="F:nucleotidyltransferase activity"/>
    <property type="evidence" value="ECO:0007669"/>
    <property type="project" value="UniProtKB-KW"/>
</dbReference>
<dbReference type="PANTHER" id="PTHR43584">
    <property type="entry name" value="NUCLEOTIDYL TRANSFERASE"/>
    <property type="match status" value="1"/>
</dbReference>
<dbReference type="SUPFAM" id="SSF53448">
    <property type="entry name" value="Nucleotide-diphospho-sugar transferases"/>
    <property type="match status" value="1"/>
</dbReference>
<keyword evidence="5" id="KW-1185">Reference proteome</keyword>
<evidence type="ECO:0000256" key="2">
    <source>
        <dbReference type="ARBA" id="ARBA00022695"/>
    </source>
</evidence>
<dbReference type="EC" id="2.7.7.71" evidence="4"/>
<evidence type="ECO:0000313" key="5">
    <source>
        <dbReference type="Proteomes" id="UP001342418"/>
    </source>
</evidence>
<accession>A0ABY5MJX2</accession>
<proteinExistence type="predicted"/>
<keyword evidence="1 4" id="KW-0808">Transferase</keyword>
<dbReference type="InterPro" id="IPR029044">
    <property type="entry name" value="Nucleotide-diphossugar_trans"/>
</dbReference>
<protein>
    <submittedName>
        <fullName evidence="4">D-glycero-alpha-D-manno-heptose 1-phosphate guanylyltransferase</fullName>
        <ecNumber evidence="4">2.7.7.71</ecNumber>
    </submittedName>
</protein>
<name>A0ABY5MJX2_9HYPH</name>
<reference evidence="4 5" key="1">
    <citation type="submission" date="2018-07" db="EMBL/GenBank/DDBJ databases">
        <title>Genome sequence of Nitratireductor thuwali#1536.</title>
        <authorList>
            <person name="Michoud G."/>
            <person name="Merlino G."/>
            <person name="Sefrji F.O."/>
            <person name="Daffonchio D."/>
        </authorList>
    </citation>
    <scope>NUCLEOTIDE SEQUENCE [LARGE SCALE GENOMIC DNA]</scope>
    <source>
        <strain evidence="5">Nit1536</strain>
    </source>
</reference>
<dbReference type="CDD" id="cd06422">
    <property type="entry name" value="NTP_transferase_like_1"/>
    <property type="match status" value="1"/>
</dbReference>
<dbReference type="RefSeq" id="WP_338529927.1">
    <property type="nucleotide sequence ID" value="NZ_CP030941.1"/>
</dbReference>
<dbReference type="PANTHER" id="PTHR43584:SF8">
    <property type="entry name" value="N-ACETYLMURAMATE ALPHA-1-PHOSPHATE URIDYLYLTRANSFERASE"/>
    <property type="match status" value="1"/>
</dbReference>
<evidence type="ECO:0000313" key="4">
    <source>
        <dbReference type="EMBL" id="UUP17613.1"/>
    </source>
</evidence>
<feature type="domain" description="Nucleotidyl transferase" evidence="3">
    <location>
        <begin position="9"/>
        <end position="130"/>
    </location>
</feature>
<organism evidence="4 5">
    <name type="scientific">Nitratireductor thuwali</name>
    <dbReference type="NCBI Taxonomy" id="2267699"/>
    <lineage>
        <taxon>Bacteria</taxon>
        <taxon>Pseudomonadati</taxon>
        <taxon>Pseudomonadota</taxon>
        <taxon>Alphaproteobacteria</taxon>
        <taxon>Hyphomicrobiales</taxon>
        <taxon>Phyllobacteriaceae</taxon>
        <taxon>Nitratireductor</taxon>
    </lineage>
</organism>
<dbReference type="Proteomes" id="UP001342418">
    <property type="component" value="Chromosome"/>
</dbReference>
<dbReference type="InterPro" id="IPR005835">
    <property type="entry name" value="NTP_transferase_dom"/>
</dbReference>
<keyword evidence="2 4" id="KW-0548">Nucleotidyltransferase</keyword>
<dbReference type="InterPro" id="IPR050065">
    <property type="entry name" value="GlmU-like"/>
</dbReference>
<dbReference type="Pfam" id="PF00483">
    <property type="entry name" value="NTP_transferase"/>
    <property type="match status" value="1"/>
</dbReference>